<dbReference type="InterPro" id="IPR010375">
    <property type="entry name" value="CdAMP_rec"/>
</dbReference>
<dbReference type="RefSeq" id="WP_118911123.1">
    <property type="nucleotide sequence ID" value="NZ_QOCS01000022.1"/>
</dbReference>
<evidence type="ECO:0000313" key="2">
    <source>
        <dbReference type="Proteomes" id="UP000284822"/>
    </source>
</evidence>
<accession>A0A3R6Z8D2</accession>
<proteinExistence type="predicted"/>
<dbReference type="PANTHER" id="PTHR38456:SF1">
    <property type="entry name" value="CYCLIC DI-AMP RECEPTOR A"/>
    <property type="match status" value="1"/>
</dbReference>
<dbReference type="Pfam" id="PF06153">
    <property type="entry name" value="CdAMP_rec"/>
    <property type="match status" value="1"/>
</dbReference>
<evidence type="ECO:0008006" key="3">
    <source>
        <dbReference type="Google" id="ProtNLM"/>
    </source>
</evidence>
<dbReference type="PANTHER" id="PTHR38456">
    <property type="entry name" value="CYCLIC DI-AMP RECEPTOR A"/>
    <property type="match status" value="1"/>
</dbReference>
<evidence type="ECO:0000313" key="1">
    <source>
        <dbReference type="EMBL" id="RHW45060.1"/>
    </source>
</evidence>
<gene>
    <name evidence="1" type="ORF">DS832_08030</name>
</gene>
<comment type="caution">
    <text evidence="1">The sequence shown here is derived from an EMBL/GenBank/DDBJ whole genome shotgun (WGS) entry which is preliminary data.</text>
</comment>
<dbReference type="InterPro" id="IPR011322">
    <property type="entry name" value="N-reg_PII-like_a/b"/>
</dbReference>
<protein>
    <recommendedName>
        <fullName evidence="3">Transcriptional regulator</fullName>
    </recommendedName>
</protein>
<sequence length="108" mass="11897">MKLVIAFVQDKDCNKLTRALNKAQFRSTHLATTGGFLKSGNSTLILGIEDEQVDKVLTIIKEHSHTRKEFSTSSMATNMLGEMPNHPIEVVVGGATVLIAPLEKMVRF</sequence>
<reference evidence="1 2" key="1">
    <citation type="submission" date="2018-07" db="EMBL/GenBank/DDBJ databases">
        <title>Genome sequences of six Lactobacillus spp. isolated from bumble bee guts.</title>
        <authorList>
            <person name="Motta E.V.S."/>
            <person name="Moran N.A."/>
        </authorList>
    </citation>
    <scope>NUCLEOTIDE SEQUENCE [LARGE SCALE GENOMIC DNA]</scope>
    <source>
        <strain evidence="1 2">LV-8.1</strain>
    </source>
</reference>
<dbReference type="InterPro" id="IPR015867">
    <property type="entry name" value="N-reg_PII/ATP_PRibTrfase_C"/>
</dbReference>
<dbReference type="Gene3D" id="3.30.70.120">
    <property type="match status" value="1"/>
</dbReference>
<dbReference type="Proteomes" id="UP000284822">
    <property type="component" value="Unassembled WGS sequence"/>
</dbReference>
<dbReference type="SUPFAM" id="SSF54913">
    <property type="entry name" value="GlnB-like"/>
    <property type="match status" value="1"/>
</dbReference>
<name>A0A3R6Z8D2_9LACO</name>
<organism evidence="1 2">
    <name type="scientific">Bombilactobacillus bombi</name>
    <dbReference type="NCBI Taxonomy" id="1303590"/>
    <lineage>
        <taxon>Bacteria</taxon>
        <taxon>Bacillati</taxon>
        <taxon>Bacillota</taxon>
        <taxon>Bacilli</taxon>
        <taxon>Lactobacillales</taxon>
        <taxon>Lactobacillaceae</taxon>
        <taxon>Bombilactobacillus</taxon>
    </lineage>
</organism>
<dbReference type="EMBL" id="QOCS01000022">
    <property type="protein sequence ID" value="RHW45060.1"/>
    <property type="molecule type" value="Genomic_DNA"/>
</dbReference>
<dbReference type="AlphaFoldDB" id="A0A3R6Z8D2"/>